<sequence length="68" mass="8051">MEQEIDEKEIKKIFAGAKRKVVEIAGEVHDIVEDTIWVDYDKLPILSKQIQEAMVEVVQMREKYEFLK</sequence>
<organism evidence="1">
    <name type="scientific">Sulfurovum sp. enrichment culture clone C5</name>
    <dbReference type="NCBI Taxonomy" id="497650"/>
    <lineage>
        <taxon>Bacteria</taxon>
        <taxon>Pseudomonadati</taxon>
        <taxon>Campylobacterota</taxon>
        <taxon>Epsilonproteobacteria</taxon>
        <taxon>Campylobacterales</taxon>
        <taxon>Sulfurovaceae</taxon>
        <taxon>Sulfurovum</taxon>
        <taxon>environmental samples</taxon>
    </lineage>
</organism>
<gene>
    <name evidence="1" type="ORF">BN3087_910014</name>
</gene>
<accession>A0A0S4XRF7</accession>
<proteinExistence type="predicted"/>
<dbReference type="InterPro" id="IPR007774">
    <property type="entry name" value="Put_N_fixation"/>
</dbReference>
<reference evidence="1" key="1">
    <citation type="submission" date="2015-11" db="EMBL/GenBank/DDBJ databases">
        <authorList>
            <person name="Zhang Y."/>
            <person name="Guo Z."/>
        </authorList>
    </citation>
    <scope>NUCLEOTIDE SEQUENCE</scope>
    <source>
        <strain evidence="1">BN30871</strain>
    </source>
</reference>
<dbReference type="EMBL" id="FAXN01000097">
    <property type="protein sequence ID" value="CUV66581.1"/>
    <property type="molecule type" value="Genomic_DNA"/>
</dbReference>
<protein>
    <submittedName>
        <fullName evidence="1">Uncharacterized protein</fullName>
    </submittedName>
</protein>
<dbReference type="Pfam" id="PF05082">
    <property type="entry name" value="Rop-like"/>
    <property type="match status" value="1"/>
</dbReference>
<dbReference type="AlphaFoldDB" id="A0A0S4XRF7"/>
<name>A0A0S4XRF7_9BACT</name>
<evidence type="ECO:0000313" key="1">
    <source>
        <dbReference type="EMBL" id="CUV66581.1"/>
    </source>
</evidence>